<proteinExistence type="predicted"/>
<evidence type="ECO:0000313" key="2">
    <source>
        <dbReference type="Proteomes" id="UP000623440"/>
    </source>
</evidence>
<comment type="caution">
    <text evidence="1">The sequence shown here is derived from an EMBL/GenBank/DDBJ whole genome shotgun (WGS) entry which is preliminary data.</text>
</comment>
<evidence type="ECO:0000313" key="1">
    <source>
        <dbReference type="EMBL" id="MBD2535078.1"/>
    </source>
</evidence>
<dbReference type="EMBL" id="JACJSI010000230">
    <property type="protein sequence ID" value="MBD2535078.1"/>
    <property type="molecule type" value="Genomic_DNA"/>
</dbReference>
<organism evidence="1 2">
    <name type="scientific">Nostoc flagelliforme FACHB-838</name>
    <dbReference type="NCBI Taxonomy" id="2692904"/>
    <lineage>
        <taxon>Bacteria</taxon>
        <taxon>Bacillati</taxon>
        <taxon>Cyanobacteriota</taxon>
        <taxon>Cyanophyceae</taxon>
        <taxon>Nostocales</taxon>
        <taxon>Nostocaceae</taxon>
        <taxon>Nostoc</taxon>
    </lineage>
</organism>
<dbReference type="Proteomes" id="UP000623440">
    <property type="component" value="Unassembled WGS sequence"/>
</dbReference>
<gene>
    <name evidence="1" type="ORF">H6G97_38940</name>
</gene>
<dbReference type="RefSeq" id="WP_190945940.1">
    <property type="nucleotide sequence ID" value="NZ_JACJSI010000230.1"/>
</dbReference>
<keyword evidence="2" id="KW-1185">Reference proteome</keyword>
<accession>A0ABR8E388</accession>
<protein>
    <submittedName>
        <fullName evidence="1">Uncharacterized protein</fullName>
    </submittedName>
</protein>
<reference evidence="1 2" key="1">
    <citation type="journal article" date="2020" name="ISME J.">
        <title>Comparative genomics reveals insights into cyanobacterial evolution and habitat adaptation.</title>
        <authorList>
            <person name="Chen M.Y."/>
            <person name="Teng W.K."/>
            <person name="Zhao L."/>
            <person name="Hu C.X."/>
            <person name="Zhou Y.K."/>
            <person name="Han B.P."/>
            <person name="Song L.R."/>
            <person name="Shu W.S."/>
        </authorList>
    </citation>
    <scope>NUCLEOTIDE SEQUENCE [LARGE SCALE GENOMIC DNA]</scope>
    <source>
        <strain evidence="1 2">FACHB-838</strain>
    </source>
</reference>
<sequence length="56" mass="6073">MATIRFTIVLKQQQKLGVIRFIKTVEAVNSFGGNLSGKSTLIAPAGEPLLVAFRKN</sequence>
<name>A0ABR8E388_9NOSO</name>